<accession>A0ABX8ZSE3</accession>
<dbReference type="SUPFAM" id="SSF55785">
    <property type="entry name" value="PYP-like sensor domain (PAS domain)"/>
    <property type="match status" value="1"/>
</dbReference>
<proteinExistence type="predicted"/>
<dbReference type="RefSeq" id="WP_221425552.1">
    <property type="nucleotide sequence ID" value="NZ_CP081295.1"/>
</dbReference>
<reference evidence="5 6" key="1">
    <citation type="submission" date="2021-08" db="EMBL/GenBank/DDBJ databases">
        <title>Comparative Genomics Analysis of the Genus Qipengyuania Reveals Extensive Genetic Diversity and Metabolic Versatility, Including the Description of Fifteen Novel Species.</title>
        <authorList>
            <person name="Liu Y."/>
        </authorList>
    </citation>
    <scope>NUCLEOTIDE SEQUENCE [LARGE SCALE GENOMIC DNA]</scope>
    <source>
        <strain evidence="5 6">1NDH13</strain>
    </source>
</reference>
<protein>
    <submittedName>
        <fullName evidence="5">PAS domain-containing protein</fullName>
    </submittedName>
</protein>
<keyword evidence="1" id="KW-0285">Flavoprotein</keyword>
<dbReference type="InterPro" id="IPR000014">
    <property type="entry name" value="PAS"/>
</dbReference>
<organism evidence="5 6">
    <name type="scientific">Qipengyuania aurantiaca</name>
    <dbReference type="NCBI Taxonomy" id="2867233"/>
    <lineage>
        <taxon>Bacteria</taxon>
        <taxon>Pseudomonadati</taxon>
        <taxon>Pseudomonadota</taxon>
        <taxon>Alphaproteobacteria</taxon>
        <taxon>Sphingomonadales</taxon>
        <taxon>Erythrobacteraceae</taxon>
        <taxon>Qipengyuania</taxon>
    </lineage>
</organism>
<gene>
    <name evidence="5" type="ORF">K3148_01320</name>
</gene>
<keyword evidence="6" id="KW-1185">Reference proteome</keyword>
<evidence type="ECO:0000256" key="3">
    <source>
        <dbReference type="ARBA" id="ARBA00022991"/>
    </source>
</evidence>
<dbReference type="Proteomes" id="UP000824281">
    <property type="component" value="Chromosome"/>
</dbReference>
<evidence type="ECO:0000256" key="1">
    <source>
        <dbReference type="ARBA" id="ARBA00022630"/>
    </source>
</evidence>
<feature type="domain" description="PAS" evidence="4">
    <location>
        <begin position="37"/>
        <end position="66"/>
    </location>
</feature>
<dbReference type="CDD" id="cd00130">
    <property type="entry name" value="PAS"/>
    <property type="match status" value="1"/>
</dbReference>
<keyword evidence="3" id="KW-0157">Chromophore</keyword>
<dbReference type="PROSITE" id="PS50112">
    <property type="entry name" value="PAS"/>
    <property type="match status" value="1"/>
</dbReference>
<dbReference type="NCBIfam" id="TIGR00229">
    <property type="entry name" value="sensory_box"/>
    <property type="match status" value="1"/>
</dbReference>
<keyword evidence="2" id="KW-0288">FMN</keyword>
<dbReference type="InterPro" id="IPR035965">
    <property type="entry name" value="PAS-like_dom_sf"/>
</dbReference>
<dbReference type="PANTHER" id="PTHR47429:SF2">
    <property type="entry name" value="PROTEIN TWIN LOV 1"/>
    <property type="match status" value="1"/>
</dbReference>
<dbReference type="EMBL" id="CP081295">
    <property type="protein sequence ID" value="QZD90078.1"/>
    <property type="molecule type" value="Genomic_DNA"/>
</dbReference>
<evidence type="ECO:0000313" key="6">
    <source>
        <dbReference type="Proteomes" id="UP000824281"/>
    </source>
</evidence>
<dbReference type="PANTHER" id="PTHR47429">
    <property type="entry name" value="PROTEIN TWIN LOV 1"/>
    <property type="match status" value="1"/>
</dbReference>
<evidence type="ECO:0000313" key="5">
    <source>
        <dbReference type="EMBL" id="QZD90078.1"/>
    </source>
</evidence>
<dbReference type="Gene3D" id="3.30.450.20">
    <property type="entry name" value="PAS domain"/>
    <property type="match status" value="1"/>
</dbReference>
<evidence type="ECO:0000259" key="4">
    <source>
        <dbReference type="PROSITE" id="PS50112"/>
    </source>
</evidence>
<name>A0ABX8ZSE3_9SPHN</name>
<sequence>MAYFEDEKQLPDGFAALFKKSTVSLTLADCGRADFPLIAANQAFIDLSGYSASEVIGHNCRFLQPEGGPGPVRERMRSFLEDSKSESERFLVPNVTKDGTPFVNLIYMARLMKRGECRMILGSQFRINRGAGGDADLYDEALAQDLRRLNLLTDDSNWAVLGTFEALASSNSIIAQARLEE</sequence>
<dbReference type="Pfam" id="PF13426">
    <property type="entry name" value="PAS_9"/>
    <property type="match status" value="1"/>
</dbReference>
<evidence type="ECO:0000256" key="2">
    <source>
        <dbReference type="ARBA" id="ARBA00022643"/>
    </source>
</evidence>